<dbReference type="AlphaFoldDB" id="A0A1T4XL31"/>
<dbReference type="InterPro" id="IPR038592">
    <property type="entry name" value="CheD-like_sf"/>
</dbReference>
<keyword evidence="1 3" id="KW-0145">Chemotaxis</keyword>
<dbReference type="EC" id="3.5.1.44" evidence="3"/>
<evidence type="ECO:0000256" key="1">
    <source>
        <dbReference type="ARBA" id="ARBA00022500"/>
    </source>
</evidence>
<dbReference type="HAMAP" id="MF_01440">
    <property type="entry name" value="CheD"/>
    <property type="match status" value="1"/>
</dbReference>
<dbReference type="PANTHER" id="PTHR35147">
    <property type="entry name" value="CHEMORECEPTOR GLUTAMINE DEAMIDASE CHED-RELATED"/>
    <property type="match status" value="1"/>
</dbReference>
<dbReference type="GO" id="GO:0006935">
    <property type="term" value="P:chemotaxis"/>
    <property type="evidence" value="ECO:0007669"/>
    <property type="project" value="UniProtKB-UniRule"/>
</dbReference>
<name>A0A1T4XL31_9BACT</name>
<dbReference type="EMBL" id="FUYC01000011">
    <property type="protein sequence ID" value="SKA89805.1"/>
    <property type="molecule type" value="Genomic_DNA"/>
</dbReference>
<proteinExistence type="inferred from homology"/>
<dbReference type="RefSeq" id="WP_078717732.1">
    <property type="nucleotide sequence ID" value="NZ_FUYC01000011.1"/>
</dbReference>
<protein>
    <recommendedName>
        <fullName evidence="3">Probable chemoreceptor glutamine deamidase CheD</fullName>
        <ecNumber evidence="3">3.5.1.44</ecNumber>
    </recommendedName>
</protein>
<gene>
    <name evidence="3" type="primary">cheD</name>
    <name evidence="4" type="ORF">SAMN02745704_02182</name>
</gene>
<dbReference type="Pfam" id="PF03975">
    <property type="entry name" value="CheD"/>
    <property type="match status" value="1"/>
</dbReference>
<comment type="similarity">
    <text evidence="3">Belongs to the CheD family.</text>
</comment>
<dbReference type="OrthoDB" id="9807202at2"/>
<keyword evidence="5" id="KW-1185">Reference proteome</keyword>
<dbReference type="CDD" id="cd16352">
    <property type="entry name" value="CheD"/>
    <property type="match status" value="1"/>
</dbReference>
<comment type="function">
    <text evidence="3">Probably deamidates glutamine residues to glutamate on methyl-accepting chemotaxis receptors (MCPs), playing an important role in chemotaxis.</text>
</comment>
<dbReference type="Gene3D" id="3.30.1330.200">
    <property type="match status" value="1"/>
</dbReference>
<evidence type="ECO:0000256" key="3">
    <source>
        <dbReference type="HAMAP-Rule" id="MF_01440"/>
    </source>
</evidence>
<dbReference type="Proteomes" id="UP000190027">
    <property type="component" value="Unassembled WGS sequence"/>
</dbReference>
<keyword evidence="2 3" id="KW-0378">Hydrolase</keyword>
<organism evidence="4 5">
    <name type="scientific">Paucidesulfovibrio gracilis DSM 16080</name>
    <dbReference type="NCBI Taxonomy" id="1121449"/>
    <lineage>
        <taxon>Bacteria</taxon>
        <taxon>Pseudomonadati</taxon>
        <taxon>Thermodesulfobacteriota</taxon>
        <taxon>Desulfovibrionia</taxon>
        <taxon>Desulfovibrionales</taxon>
        <taxon>Desulfovibrionaceae</taxon>
        <taxon>Paucidesulfovibrio</taxon>
    </lineage>
</organism>
<dbReference type="InterPro" id="IPR005659">
    <property type="entry name" value="Chemorcpt_Glu_NH3ase_CheD"/>
</dbReference>
<evidence type="ECO:0000313" key="5">
    <source>
        <dbReference type="Proteomes" id="UP000190027"/>
    </source>
</evidence>
<reference evidence="4 5" key="1">
    <citation type="submission" date="2017-02" db="EMBL/GenBank/DDBJ databases">
        <authorList>
            <person name="Peterson S.W."/>
        </authorList>
    </citation>
    <scope>NUCLEOTIDE SEQUENCE [LARGE SCALE GENOMIC DNA]</scope>
    <source>
        <strain evidence="4 5">DSM 16080</strain>
    </source>
</reference>
<dbReference type="SUPFAM" id="SSF64438">
    <property type="entry name" value="CNF1/YfiH-like putative cysteine hydrolases"/>
    <property type="match status" value="1"/>
</dbReference>
<sequence>MITLGVGDHGASKKPGEVIKTYALGSCVAVVLLDPKTRTVGMAHIALPDSSIQPDRAKERPAYFADTGLPVLFKAMEKQGAAKNGHGMIVKLAGGAKVMDHNEVFNIGKRNVLAIKKILWQYKLGPVAEDVAGSISRTVSLEVDTGRVTISSAGRGSWYL</sequence>
<dbReference type="STRING" id="1121449.SAMN02745704_02182"/>
<dbReference type="InterPro" id="IPR011324">
    <property type="entry name" value="Cytotoxic_necrot_fac-like_cat"/>
</dbReference>
<accession>A0A1T4XL31</accession>
<dbReference type="GO" id="GO:0050568">
    <property type="term" value="F:protein-glutamine glutaminase activity"/>
    <property type="evidence" value="ECO:0007669"/>
    <property type="project" value="UniProtKB-UniRule"/>
</dbReference>
<evidence type="ECO:0000256" key="2">
    <source>
        <dbReference type="ARBA" id="ARBA00022801"/>
    </source>
</evidence>
<dbReference type="PANTHER" id="PTHR35147:SF1">
    <property type="entry name" value="CHEMORECEPTOR GLUTAMINE DEAMIDASE CHED-RELATED"/>
    <property type="match status" value="1"/>
</dbReference>
<evidence type="ECO:0000313" key="4">
    <source>
        <dbReference type="EMBL" id="SKA89805.1"/>
    </source>
</evidence>
<comment type="catalytic activity">
    <reaction evidence="3">
        <text>L-glutaminyl-[protein] + H2O = L-glutamyl-[protein] + NH4(+)</text>
        <dbReference type="Rhea" id="RHEA:16441"/>
        <dbReference type="Rhea" id="RHEA-COMP:10207"/>
        <dbReference type="Rhea" id="RHEA-COMP:10208"/>
        <dbReference type="ChEBI" id="CHEBI:15377"/>
        <dbReference type="ChEBI" id="CHEBI:28938"/>
        <dbReference type="ChEBI" id="CHEBI:29973"/>
        <dbReference type="ChEBI" id="CHEBI:30011"/>
        <dbReference type="EC" id="3.5.1.44"/>
    </reaction>
</comment>